<evidence type="ECO:0000256" key="5">
    <source>
        <dbReference type="ARBA" id="ARBA00022801"/>
    </source>
</evidence>
<evidence type="ECO:0000256" key="7">
    <source>
        <dbReference type="ARBA" id="ARBA00023098"/>
    </source>
</evidence>
<evidence type="ECO:0008006" key="10">
    <source>
        <dbReference type="Google" id="ProtNLM"/>
    </source>
</evidence>
<dbReference type="AlphaFoldDB" id="A0A834LBS7"/>
<protein>
    <recommendedName>
        <fullName evidence="10">GDSL esterase/lipase</fullName>
    </recommendedName>
</protein>
<dbReference type="Proteomes" id="UP000626092">
    <property type="component" value="Unassembled WGS sequence"/>
</dbReference>
<keyword evidence="7" id="KW-0443">Lipid metabolism</keyword>
<dbReference type="GO" id="GO:0016042">
    <property type="term" value="P:lipid catabolic process"/>
    <property type="evidence" value="ECO:0007669"/>
    <property type="project" value="UniProtKB-KW"/>
</dbReference>
<accession>A0A834LBS7</accession>
<dbReference type="InterPro" id="IPR036514">
    <property type="entry name" value="SGNH_hydro_sf"/>
</dbReference>
<keyword evidence="3" id="KW-0964">Secreted</keyword>
<dbReference type="InterPro" id="IPR001087">
    <property type="entry name" value="GDSL"/>
</dbReference>
<keyword evidence="9" id="KW-1185">Reference proteome</keyword>
<keyword evidence="4" id="KW-0732">Signal</keyword>
<organism evidence="8 9">
    <name type="scientific">Rhododendron simsii</name>
    <name type="common">Sims's rhododendron</name>
    <dbReference type="NCBI Taxonomy" id="118357"/>
    <lineage>
        <taxon>Eukaryota</taxon>
        <taxon>Viridiplantae</taxon>
        <taxon>Streptophyta</taxon>
        <taxon>Embryophyta</taxon>
        <taxon>Tracheophyta</taxon>
        <taxon>Spermatophyta</taxon>
        <taxon>Magnoliopsida</taxon>
        <taxon>eudicotyledons</taxon>
        <taxon>Gunneridae</taxon>
        <taxon>Pentapetalae</taxon>
        <taxon>asterids</taxon>
        <taxon>Ericales</taxon>
        <taxon>Ericaceae</taxon>
        <taxon>Ericoideae</taxon>
        <taxon>Rhodoreae</taxon>
        <taxon>Rhododendron</taxon>
    </lineage>
</organism>
<proteinExistence type="inferred from homology"/>
<comment type="similarity">
    <text evidence="2">Belongs to the 'GDSL' lipolytic enzyme family.</text>
</comment>
<dbReference type="PANTHER" id="PTHR45650">
    <property type="entry name" value="GDSL-LIKE LIPASE/ACYLHYDROLASE-RELATED"/>
    <property type="match status" value="1"/>
</dbReference>
<evidence type="ECO:0000313" key="9">
    <source>
        <dbReference type="Proteomes" id="UP000626092"/>
    </source>
</evidence>
<gene>
    <name evidence="8" type="ORF">RHSIM_Rhsim09G0121100</name>
</gene>
<keyword evidence="5" id="KW-0378">Hydrolase</keyword>
<evidence type="ECO:0000256" key="6">
    <source>
        <dbReference type="ARBA" id="ARBA00022963"/>
    </source>
</evidence>
<dbReference type="Pfam" id="PF00657">
    <property type="entry name" value="Lipase_GDSL"/>
    <property type="match status" value="1"/>
</dbReference>
<dbReference type="InterPro" id="IPR051238">
    <property type="entry name" value="GDSL_esterase/lipase"/>
</dbReference>
<evidence type="ECO:0000256" key="2">
    <source>
        <dbReference type="ARBA" id="ARBA00008668"/>
    </source>
</evidence>
<dbReference type="OrthoDB" id="1187803at2759"/>
<dbReference type="PANTHER" id="PTHR45650:SF43">
    <property type="entry name" value="GDSL ESTERASE_LIPASE 7-LIKE"/>
    <property type="match status" value="1"/>
</dbReference>
<reference evidence="8" key="1">
    <citation type="submission" date="2019-11" db="EMBL/GenBank/DDBJ databases">
        <authorList>
            <person name="Liu Y."/>
            <person name="Hou J."/>
            <person name="Li T.-Q."/>
            <person name="Guan C.-H."/>
            <person name="Wu X."/>
            <person name="Wu H.-Z."/>
            <person name="Ling F."/>
            <person name="Zhang R."/>
            <person name="Shi X.-G."/>
            <person name="Ren J.-P."/>
            <person name="Chen E.-F."/>
            <person name="Sun J.-M."/>
        </authorList>
    </citation>
    <scope>NUCLEOTIDE SEQUENCE</scope>
    <source>
        <strain evidence="8">Adult_tree_wgs_1</strain>
        <tissue evidence="8">Leaves</tissue>
    </source>
</reference>
<keyword evidence="6" id="KW-0442">Lipid degradation</keyword>
<evidence type="ECO:0000256" key="1">
    <source>
        <dbReference type="ARBA" id="ARBA00004613"/>
    </source>
</evidence>
<comment type="caution">
    <text evidence="8">The sequence shown here is derived from an EMBL/GenBank/DDBJ whole genome shotgun (WGS) entry which is preliminary data.</text>
</comment>
<name>A0A834LBS7_RHOSS</name>
<evidence type="ECO:0000313" key="8">
    <source>
        <dbReference type="EMBL" id="KAF7132208.1"/>
    </source>
</evidence>
<evidence type="ECO:0000256" key="3">
    <source>
        <dbReference type="ARBA" id="ARBA00022525"/>
    </source>
</evidence>
<dbReference type="GO" id="GO:0016788">
    <property type="term" value="F:hydrolase activity, acting on ester bonds"/>
    <property type="evidence" value="ECO:0007669"/>
    <property type="project" value="InterPro"/>
</dbReference>
<comment type="subcellular location">
    <subcellularLocation>
        <location evidence="1">Secreted</location>
    </subcellularLocation>
</comment>
<sequence>MDKSRFTNGRTITEYISSALDLYPPLSNDDLNLHAECGISYASASSGILPETGTALGNNYCMEKQVNFFNETVETNLRPRFPSKYKLSEYLSDSIYVINIGTSDYIYNYLQPDHYNSSRKYSGEDYAELLTNTLGNNLKDLYNIGARKMLVFQVGPLGCYPYVINKVKPSSRCAEDVNSLVSIFNYKLDVKLKELSEKLDGSAFVTARIFDLLKSMILRPSDYGFAETRWPCCVTPENGTGLCKGDQENLPPDLPRESAQRGMQRQFSCMEVPPLKLNSNQSQIGKPVKYLCQERDFYLFFDELHMTQAANKFIVNKCLNTTSEGACSPYGIYQLAEI</sequence>
<dbReference type="Gene3D" id="3.40.50.1110">
    <property type="entry name" value="SGNH hydrolase"/>
    <property type="match status" value="1"/>
</dbReference>
<dbReference type="GO" id="GO:0005576">
    <property type="term" value="C:extracellular region"/>
    <property type="evidence" value="ECO:0007669"/>
    <property type="project" value="UniProtKB-SubCell"/>
</dbReference>
<dbReference type="EMBL" id="WJXA01000009">
    <property type="protein sequence ID" value="KAF7132208.1"/>
    <property type="molecule type" value="Genomic_DNA"/>
</dbReference>
<evidence type="ECO:0000256" key="4">
    <source>
        <dbReference type="ARBA" id="ARBA00022729"/>
    </source>
</evidence>